<evidence type="ECO:0000313" key="1">
    <source>
        <dbReference type="EnsemblPlants" id="AET5Gv20791800.28"/>
    </source>
</evidence>
<dbReference type="Proteomes" id="UP000015105">
    <property type="component" value="Chromosome 5D"/>
</dbReference>
<dbReference type="AlphaFoldDB" id="A0A453LIB1"/>
<reference evidence="1" key="4">
    <citation type="submission" date="2019-03" db="UniProtKB">
        <authorList>
            <consortium name="EnsemblPlants"/>
        </authorList>
    </citation>
    <scope>IDENTIFICATION</scope>
</reference>
<reference evidence="2" key="2">
    <citation type="journal article" date="2017" name="Nat. Plants">
        <title>The Aegilops tauschii genome reveals multiple impacts of transposons.</title>
        <authorList>
            <person name="Zhao G."/>
            <person name="Zou C."/>
            <person name="Li K."/>
            <person name="Wang K."/>
            <person name="Li T."/>
            <person name="Gao L."/>
            <person name="Zhang X."/>
            <person name="Wang H."/>
            <person name="Yang Z."/>
            <person name="Liu X."/>
            <person name="Jiang W."/>
            <person name="Mao L."/>
            <person name="Kong X."/>
            <person name="Jiao Y."/>
            <person name="Jia J."/>
        </authorList>
    </citation>
    <scope>NUCLEOTIDE SEQUENCE [LARGE SCALE GENOMIC DNA]</scope>
    <source>
        <strain evidence="2">cv. AL8/78</strain>
    </source>
</reference>
<protein>
    <submittedName>
        <fullName evidence="1">Uncharacterized protein</fullName>
    </submittedName>
</protein>
<accession>A0A453LIB1</accession>
<sequence>MASTNDKKADQCLTVTTIGSSIHQTFGPTAIFQTNHVATLHAPIPWPCPLPTFLNDKHSSLSRCPSPGL</sequence>
<name>A0A453LIB1_AEGTS</name>
<dbReference type="EnsemblPlants" id="AET5Gv20791800.28">
    <property type="protein sequence ID" value="AET5Gv20791800.28"/>
    <property type="gene ID" value="AET5Gv20791800"/>
</dbReference>
<dbReference type="Gramene" id="AET5Gv20791800.28">
    <property type="protein sequence ID" value="AET5Gv20791800.28"/>
    <property type="gene ID" value="AET5Gv20791800"/>
</dbReference>
<reference evidence="2" key="1">
    <citation type="journal article" date="2014" name="Science">
        <title>Ancient hybridizations among the ancestral genomes of bread wheat.</title>
        <authorList>
            <consortium name="International Wheat Genome Sequencing Consortium,"/>
            <person name="Marcussen T."/>
            <person name="Sandve S.R."/>
            <person name="Heier L."/>
            <person name="Spannagl M."/>
            <person name="Pfeifer M."/>
            <person name="Jakobsen K.S."/>
            <person name="Wulff B.B."/>
            <person name="Steuernagel B."/>
            <person name="Mayer K.F."/>
            <person name="Olsen O.A."/>
        </authorList>
    </citation>
    <scope>NUCLEOTIDE SEQUENCE [LARGE SCALE GENOMIC DNA]</scope>
    <source>
        <strain evidence="2">cv. AL8/78</strain>
    </source>
</reference>
<proteinExistence type="predicted"/>
<keyword evidence="2" id="KW-1185">Reference proteome</keyword>
<reference evidence="1" key="3">
    <citation type="journal article" date="2017" name="Nature">
        <title>Genome sequence of the progenitor of the wheat D genome Aegilops tauschii.</title>
        <authorList>
            <person name="Luo M.C."/>
            <person name="Gu Y.Q."/>
            <person name="Puiu D."/>
            <person name="Wang H."/>
            <person name="Twardziok S.O."/>
            <person name="Deal K.R."/>
            <person name="Huo N."/>
            <person name="Zhu T."/>
            <person name="Wang L."/>
            <person name="Wang Y."/>
            <person name="McGuire P.E."/>
            <person name="Liu S."/>
            <person name="Long H."/>
            <person name="Ramasamy R.K."/>
            <person name="Rodriguez J.C."/>
            <person name="Van S.L."/>
            <person name="Yuan L."/>
            <person name="Wang Z."/>
            <person name="Xia Z."/>
            <person name="Xiao L."/>
            <person name="Anderson O.D."/>
            <person name="Ouyang S."/>
            <person name="Liang Y."/>
            <person name="Zimin A.V."/>
            <person name="Pertea G."/>
            <person name="Qi P."/>
            <person name="Bennetzen J.L."/>
            <person name="Dai X."/>
            <person name="Dawson M.W."/>
            <person name="Muller H.G."/>
            <person name="Kugler K."/>
            <person name="Rivarola-Duarte L."/>
            <person name="Spannagl M."/>
            <person name="Mayer K.F.X."/>
            <person name="Lu F.H."/>
            <person name="Bevan M.W."/>
            <person name="Leroy P."/>
            <person name="Li P."/>
            <person name="You F.M."/>
            <person name="Sun Q."/>
            <person name="Liu Z."/>
            <person name="Lyons E."/>
            <person name="Wicker T."/>
            <person name="Salzberg S.L."/>
            <person name="Devos K.M."/>
            <person name="Dvorak J."/>
        </authorList>
    </citation>
    <scope>NUCLEOTIDE SEQUENCE [LARGE SCALE GENOMIC DNA]</scope>
    <source>
        <strain evidence="1">cv. AL8/78</strain>
    </source>
</reference>
<reference evidence="1" key="5">
    <citation type="journal article" date="2021" name="G3 (Bethesda)">
        <title>Aegilops tauschii genome assembly Aet v5.0 features greater sequence contiguity and improved annotation.</title>
        <authorList>
            <person name="Wang L."/>
            <person name="Zhu T."/>
            <person name="Rodriguez J.C."/>
            <person name="Deal K.R."/>
            <person name="Dubcovsky J."/>
            <person name="McGuire P.E."/>
            <person name="Lux T."/>
            <person name="Spannagl M."/>
            <person name="Mayer K.F.X."/>
            <person name="Baldrich P."/>
            <person name="Meyers B.C."/>
            <person name="Huo N."/>
            <person name="Gu Y.Q."/>
            <person name="Zhou H."/>
            <person name="Devos K.M."/>
            <person name="Bennetzen J.L."/>
            <person name="Unver T."/>
            <person name="Budak H."/>
            <person name="Gulick P.J."/>
            <person name="Galiba G."/>
            <person name="Kalapos B."/>
            <person name="Nelson D.R."/>
            <person name="Li P."/>
            <person name="You F.M."/>
            <person name="Luo M.C."/>
            <person name="Dvorak J."/>
        </authorList>
    </citation>
    <scope>NUCLEOTIDE SEQUENCE [LARGE SCALE GENOMIC DNA]</scope>
    <source>
        <strain evidence="1">cv. AL8/78</strain>
    </source>
</reference>
<organism evidence="1 2">
    <name type="scientific">Aegilops tauschii subsp. strangulata</name>
    <name type="common">Goatgrass</name>
    <dbReference type="NCBI Taxonomy" id="200361"/>
    <lineage>
        <taxon>Eukaryota</taxon>
        <taxon>Viridiplantae</taxon>
        <taxon>Streptophyta</taxon>
        <taxon>Embryophyta</taxon>
        <taxon>Tracheophyta</taxon>
        <taxon>Spermatophyta</taxon>
        <taxon>Magnoliopsida</taxon>
        <taxon>Liliopsida</taxon>
        <taxon>Poales</taxon>
        <taxon>Poaceae</taxon>
        <taxon>BOP clade</taxon>
        <taxon>Pooideae</taxon>
        <taxon>Triticodae</taxon>
        <taxon>Triticeae</taxon>
        <taxon>Triticinae</taxon>
        <taxon>Aegilops</taxon>
    </lineage>
</organism>
<evidence type="ECO:0000313" key="2">
    <source>
        <dbReference type="Proteomes" id="UP000015105"/>
    </source>
</evidence>